<dbReference type="PROSITE" id="PS50158">
    <property type="entry name" value="ZF_CCHC"/>
    <property type="match status" value="1"/>
</dbReference>
<feature type="compositionally biased region" description="Low complexity" evidence="2">
    <location>
        <begin position="185"/>
        <end position="196"/>
    </location>
</feature>
<accession>A0A2A6CGJ3</accession>
<dbReference type="InterPro" id="IPR040676">
    <property type="entry name" value="DUF5641"/>
</dbReference>
<dbReference type="SUPFAM" id="SSF53098">
    <property type="entry name" value="Ribonuclease H-like"/>
    <property type="match status" value="2"/>
</dbReference>
<feature type="region of interest" description="Disordered" evidence="2">
    <location>
        <begin position="469"/>
        <end position="495"/>
    </location>
</feature>
<dbReference type="OrthoDB" id="8019190at2759"/>
<dbReference type="InterPro" id="IPR001878">
    <property type="entry name" value="Znf_CCHC"/>
</dbReference>
<dbReference type="Pfam" id="PF17921">
    <property type="entry name" value="Integrase_H2C2"/>
    <property type="match status" value="2"/>
</dbReference>
<feature type="compositionally biased region" description="Polar residues" evidence="2">
    <location>
        <begin position="474"/>
        <end position="487"/>
    </location>
</feature>
<feature type="region of interest" description="Disordered" evidence="2">
    <location>
        <begin position="2368"/>
        <end position="2390"/>
    </location>
</feature>
<organism evidence="3 4">
    <name type="scientific">Pristionchus pacificus</name>
    <name type="common">Parasitic nematode worm</name>
    <dbReference type="NCBI Taxonomy" id="54126"/>
    <lineage>
        <taxon>Eukaryota</taxon>
        <taxon>Metazoa</taxon>
        <taxon>Ecdysozoa</taxon>
        <taxon>Nematoda</taxon>
        <taxon>Chromadorea</taxon>
        <taxon>Rhabditida</taxon>
        <taxon>Rhabditina</taxon>
        <taxon>Diplogasteromorpha</taxon>
        <taxon>Diplogasteroidea</taxon>
        <taxon>Neodiplogasteridae</taxon>
        <taxon>Pristionchus</taxon>
    </lineage>
</organism>
<dbReference type="PROSITE" id="PS50994">
    <property type="entry name" value="INTEGRASE"/>
    <property type="match status" value="2"/>
</dbReference>
<keyword evidence="1" id="KW-0175">Coiled coil</keyword>
<dbReference type="SMART" id="SM00343">
    <property type="entry name" value="ZnF_C2HC"/>
    <property type="match status" value="2"/>
</dbReference>
<feature type="coiled-coil region" evidence="1">
    <location>
        <begin position="1543"/>
        <end position="1570"/>
    </location>
</feature>
<dbReference type="FunFam" id="1.10.340.70:FF:000001">
    <property type="entry name" value="Retrovirus-related Pol polyprotein from transposon gypsy-like Protein"/>
    <property type="match status" value="1"/>
</dbReference>
<keyword evidence="4" id="KW-1185">Reference proteome</keyword>
<dbReference type="CDD" id="cd00303">
    <property type="entry name" value="retropepsin_like"/>
    <property type="match status" value="1"/>
</dbReference>
<feature type="compositionally biased region" description="Polar residues" evidence="2">
    <location>
        <begin position="200"/>
        <end position="215"/>
    </location>
</feature>
<evidence type="ECO:0000256" key="2">
    <source>
        <dbReference type="SAM" id="MobiDB-lite"/>
    </source>
</evidence>
<reference evidence="4" key="1">
    <citation type="journal article" date="2008" name="Nat. Genet.">
        <title>The Pristionchus pacificus genome provides a unique perspective on nematode lifestyle and parasitism.</title>
        <authorList>
            <person name="Dieterich C."/>
            <person name="Clifton S.W."/>
            <person name="Schuster L.N."/>
            <person name="Chinwalla A."/>
            <person name="Delehaunty K."/>
            <person name="Dinkelacker I."/>
            <person name="Fulton L."/>
            <person name="Fulton R."/>
            <person name="Godfrey J."/>
            <person name="Minx P."/>
            <person name="Mitreva M."/>
            <person name="Roeseler W."/>
            <person name="Tian H."/>
            <person name="Witte H."/>
            <person name="Yang S.P."/>
            <person name="Wilson R.K."/>
            <person name="Sommer R.J."/>
        </authorList>
    </citation>
    <scope>NUCLEOTIDE SEQUENCE [LARGE SCALE GENOMIC DNA]</scope>
    <source>
        <strain evidence="4">PS312</strain>
    </source>
</reference>
<feature type="compositionally biased region" description="Polar residues" evidence="2">
    <location>
        <begin position="231"/>
        <end position="249"/>
    </location>
</feature>
<dbReference type="Pfam" id="PF03564">
    <property type="entry name" value="DUF1759"/>
    <property type="match status" value="1"/>
</dbReference>
<dbReference type="InterPro" id="IPR036397">
    <property type="entry name" value="RNaseH_sf"/>
</dbReference>
<dbReference type="Pfam" id="PF18701">
    <property type="entry name" value="DUF5641"/>
    <property type="match status" value="1"/>
</dbReference>
<dbReference type="GO" id="GO:0015074">
    <property type="term" value="P:DNA integration"/>
    <property type="evidence" value="ECO:0007669"/>
    <property type="project" value="InterPro"/>
</dbReference>
<accession>A0A8R1U6N1</accession>
<dbReference type="Gene3D" id="4.10.60.10">
    <property type="entry name" value="Zinc finger, CCHC-type"/>
    <property type="match status" value="1"/>
</dbReference>
<dbReference type="InterPro" id="IPR036875">
    <property type="entry name" value="Znf_CCHC_sf"/>
</dbReference>
<dbReference type="InterPro" id="IPR001584">
    <property type="entry name" value="Integrase_cat-core"/>
</dbReference>
<name>A0A2A6CGJ3_PRIPA</name>
<dbReference type="GO" id="GO:0019899">
    <property type="term" value="F:enzyme binding"/>
    <property type="evidence" value="ECO:0007669"/>
    <property type="project" value="UniProtKB-ARBA"/>
</dbReference>
<dbReference type="SUPFAM" id="SSF57756">
    <property type="entry name" value="Retrovirus zinc finger-like domains"/>
    <property type="match status" value="1"/>
</dbReference>
<dbReference type="Pfam" id="PF00665">
    <property type="entry name" value="rve"/>
    <property type="match status" value="1"/>
</dbReference>
<dbReference type="SUPFAM" id="SSF50630">
    <property type="entry name" value="Acid proteases"/>
    <property type="match status" value="1"/>
</dbReference>
<evidence type="ECO:0000313" key="4">
    <source>
        <dbReference type="Proteomes" id="UP000005239"/>
    </source>
</evidence>
<feature type="coiled-coil region" evidence="1">
    <location>
        <begin position="1699"/>
        <end position="1747"/>
    </location>
</feature>
<feature type="compositionally biased region" description="Basic and acidic residues" evidence="2">
    <location>
        <begin position="2368"/>
        <end position="2381"/>
    </location>
</feature>
<dbReference type="GO" id="GO:0008270">
    <property type="term" value="F:zinc ion binding"/>
    <property type="evidence" value="ECO:0007669"/>
    <property type="project" value="InterPro"/>
</dbReference>
<gene>
    <name evidence="3" type="primary">WBGene00092938</name>
</gene>
<dbReference type="PANTHER" id="PTHR22955:SF78">
    <property type="entry name" value="GUANINE NUCLEOTIDE-BINDING PROTEIN G(I)_G(S)_G(O) SUBUNIT GAMMA-2 ISOFORM X1-RELATED"/>
    <property type="match status" value="1"/>
</dbReference>
<dbReference type="Gene3D" id="3.30.420.10">
    <property type="entry name" value="Ribonuclease H-like superfamily/Ribonuclease H"/>
    <property type="match status" value="2"/>
</dbReference>
<dbReference type="Gene3D" id="1.10.340.70">
    <property type="match status" value="1"/>
</dbReference>
<evidence type="ECO:0000313" key="3">
    <source>
        <dbReference type="EnsemblMetazoa" id="PPA03384.1"/>
    </source>
</evidence>
<dbReference type="InterPro" id="IPR041588">
    <property type="entry name" value="Integrase_H2C2"/>
</dbReference>
<dbReference type="InterPro" id="IPR012337">
    <property type="entry name" value="RNaseH-like_sf"/>
</dbReference>
<feature type="region of interest" description="Disordered" evidence="2">
    <location>
        <begin position="178"/>
        <end position="264"/>
    </location>
</feature>
<dbReference type="GO" id="GO:0003676">
    <property type="term" value="F:nucleic acid binding"/>
    <property type="evidence" value="ECO:0007669"/>
    <property type="project" value="InterPro"/>
</dbReference>
<sequence>MSDVEMSGVNGEDIIPRTFTAEEEEELLAGDGLEKKVEESKKKMLLAGAATGVLTSAFIITKRRLRLHLPALTAAIANESAYTTAINERTDEDILEDLQILLELRGPFVKAYRALLKEHEAFSALRIANPAEELEFTKYTNTYGDYTVELKESSDILANVDSLIEKLTAEGRTRRLPIADDNDDALTTTTGKSTEPTPAPRTSIQQTDITNINENPITTPSIPPKIPGRISQKTVQGKVISTSFSPTNDTTEETESNPITTTPPPQQVFYVQPDAASSFVTAALVGKSLPRFSGDILDWPEFQESFLSLVQNGRITGADKLSLLKMCLEGEAKEVIAGLPKIDRNYDHAMILLSKEYDKPHLRHHSLLTRLRNLPPCDGKGGLRNFYLKLNVIIRQLLPNGEVDTPDMLVNLITSKLPIAMQTRVIKESSRKEDFGVYSVLGILADAVEDEKIERDIMANTRAERRIEKPSPPITHSNITNAPSHHSNNTERNHQPVFVRNRTTKINSLLPTAKFKHIDGKLNPADVASRGCTSDELNSHPLWWHGPPFLSQPQSTWNPQPELQSPSLKETTMAINSISVDPIHEPIVPIIEANRFHSWTKMVNTTIIVLKFIQRLKKIPTTLSRVSLHRRAEQLLFRMSQTEFPPTPHLIQQLRMYQCPTTSLWRCRGRLENAEIPIESKCPIYLPRESAITRLFILYIHHSINHFGQSHTLTELRQRVWIPKGITTVKSSLRHCMQCKRARAKPFALPEYPDLPTIRTVQPDHPYSAIGLDLAGPIQYRTDDNSKAKSWILVITCLHIRATYLDIITDMSLKTLLSRIRRFIATYGSPSTIVCDNASSFVALNKLQEAFRESERNDISDYCARKGIQFHFITPFTPWSGGVYERIVGLTKTALKSVLGTRTLLLEELSTILKEAEAVLNSRPLTSIGSDLDHLPLRPMDFLRPHASLSLPRLQTERGEDDTDKDWRPRQNLRDSVVDSWTHSMTILNQFWKRWKREYLTSLREKYKREHDQGRLVNYDSPQYGDVVIIADPALERGQWKLGKIIQIKSDRSAIVKTATGTLHRPLNLLYKLEIEPQSKPITDQNLPIIIDQNSTKDDNPKPIPLRRSAQLNPTLTLLATIALLSTLGSASDAQCPQETSAQFHVIYVTPCTQHGFGVATTKDISSDTQSVCWLRMQCPNGHLRLPNPNETNSNYCGPQCKCPEWTRTCSFYNGIHVNFSTIAHLPSELRNFVPSHVCSFKKENHCDNNALFGLFSQIELMDGTSLIVPKLDVATTDVYSPDDHRCYDMNGKELLHFVLSTHNPVIGSSSFCRVHSCTTKDKATAFCFYGEKVTSFVFLDKQIPIRAWGTIRKLYYPHAKNDSKTTQSLIAIKCSYLGIEVHPKEEATSISIRTCISLYCIFLQELHPIENPIQFPWSIVSNDHEIIIQSWTEGVSQLDEKIKCQGRPLCTIYPSLLLTGEKPVSTRNTRSKSKDLKDSTAPRDAVIRVNGKLDELREALRQREVSKGKSALSVTELETLFDRERAVINEDLKVIDGALIVSANFEAEYQQLEGHYNQKRNEFNELNDEMVEALVGTDFTRVEDLRFRYNEVCEQIRVKEEDEKAMLNSVGVESMNELIEKAKQVVRSEDAASVGSTIRMQADELLKAVGHSNFIALAEDVKSMREEINRLNNGNCYRVEVLDGLMKYCEVTEETEIIKAVQLSMSELLKKVEEMKNELAAAHDLSDKWKRERDQYFGELERLNQEGATGQLDEIVGNVQERRPLRFESNAQGMPYSMHMGTSLRPANGGATGTTERRALTEFNALPEEYRDKSFRDCLEWLKDRLMGGSRYAAIDLERRLRELKVGSKKVEQVCQEVEYLVHKLHSEAVKQEEVKQRQLIFLYETNRDWYSGLLRMMDGGNSYVEMKEYLMREEYVERRLSVSRSNVVDKGMRNNNHGNHFNNRGGGYHVDRDKLSKIKCSCCQGIGHEELRCPTKSDTRGHFSDRQCIVCGGKGHTLKVCISDQSMKYVWRTMGGQSETLRGGVTQPPSRYPASGANASPLGNGGHNGIRGGGHGGSVNLPKPAVRMLALKCEEMKDEAENNVPFQQETSVKVCDVVETPKVSYSTHPKSDVVEEPKRVHENTHLAEEVVWEEDKKESEADDPFFVKRSQLVSGLIGGLQVEACLDTGADVNLIDKLTVDKMNGVSIVPGIKWNIQDAQRNSVKTLADVANILLGNGALDAMGLALRMKGEDKPVEPASLSDNAIVLRTTYIGPGQFGVVLVGGGRGGEGPKMLLTDREDVIEGINDGSPLVRVPVWNHTDEDMLFEQQDTIGVWCRVNQLDEGVDSNTKLLVNHVKGVERKIDWREIKENLETCRGVTRSKTEAVRLEEEKRRKNQEESDDLENRNQWISDQKKDDWVASMMEKLKEVEQGKRDIAEEIVIPGSTKRTSLADWVIHNGILYLLGLDHEKRLYVPEGRRERFIEEIHGSPLSGHVGARKLMQKLSNEVFWGSMWKDIQTVLKRCRRCLLANPQRKMIPPLQPLIANEAMDVVGIDLIEMGRGKNGSKYIISIIDHFTKFAGAYAVRDKRAETVADVFITRWVCEGGRVPRTLVSDNGSELVNQIMAEIARRIPIDLMSKIHPDFHCEQCGKKKLGEFVKEAKEFKVSEIKFSTLRELAVLLDCKEKWKDLTLWEAHREMTMRADSKEESSNGLKNAYRLAMCCHQVEEAAAVASNGVVVRGEEARVSDAISEVLARSGGRASRKNCVLLVPDDSCVQKASGALREMEMMNYEMMMMKTEFTTRMEGMKTAGSLPKSMVVLLKSSLDAASLEKIRTICEEVARSNNIAVYVMSEMLPSKMNELSSASVGSLQERLTQWRLERDQVPNFIIISSISGLLWKTHTMCSLFLLLRKESKDAFEKAIKFMVDGSPMPFPLDAEVEKDRVILQGKRQLEGGSRGGRGGRGGKHITSRDCFYCKEPGHLAWNCQTRMEDETRE</sequence>
<proteinExistence type="predicted"/>
<dbReference type="InterPro" id="IPR005312">
    <property type="entry name" value="DUF1759"/>
</dbReference>
<reference evidence="3" key="2">
    <citation type="submission" date="2022-06" db="UniProtKB">
        <authorList>
            <consortium name="EnsemblMetazoa"/>
        </authorList>
    </citation>
    <scope>IDENTIFICATION</scope>
    <source>
        <strain evidence="3">PS312</strain>
    </source>
</reference>
<dbReference type="PANTHER" id="PTHR22955">
    <property type="entry name" value="RETROTRANSPOSON"/>
    <property type="match status" value="1"/>
</dbReference>
<evidence type="ECO:0000256" key="1">
    <source>
        <dbReference type="SAM" id="Coils"/>
    </source>
</evidence>
<dbReference type="EnsemblMetazoa" id="PPA03384.1">
    <property type="protein sequence ID" value="PPA03384.1"/>
    <property type="gene ID" value="WBGene00092938"/>
</dbReference>
<dbReference type="Proteomes" id="UP000005239">
    <property type="component" value="Unassembled WGS sequence"/>
</dbReference>
<protein>
    <submittedName>
        <fullName evidence="3">Uncharacterized protein</fullName>
    </submittedName>
</protein>
<dbReference type="InterPro" id="IPR021109">
    <property type="entry name" value="Peptidase_aspartic_dom_sf"/>
</dbReference>